<comment type="caution">
    <text evidence="1">The sequence shown here is derived from an EMBL/GenBank/DDBJ whole genome shotgun (WGS) entry which is preliminary data.</text>
</comment>
<gene>
    <name evidence="1" type="ORF">B0H16DRAFT_1691917</name>
</gene>
<keyword evidence="2" id="KW-1185">Reference proteome</keyword>
<name>A0AAD7N8K5_9AGAR</name>
<dbReference type="EMBL" id="JARKIB010000070">
    <property type="protein sequence ID" value="KAJ7749102.1"/>
    <property type="molecule type" value="Genomic_DNA"/>
</dbReference>
<dbReference type="AlphaFoldDB" id="A0AAD7N8K5"/>
<accession>A0AAD7N8K5</accession>
<organism evidence="1 2">
    <name type="scientific">Mycena metata</name>
    <dbReference type="NCBI Taxonomy" id="1033252"/>
    <lineage>
        <taxon>Eukaryota</taxon>
        <taxon>Fungi</taxon>
        <taxon>Dikarya</taxon>
        <taxon>Basidiomycota</taxon>
        <taxon>Agaricomycotina</taxon>
        <taxon>Agaricomycetes</taxon>
        <taxon>Agaricomycetidae</taxon>
        <taxon>Agaricales</taxon>
        <taxon>Marasmiineae</taxon>
        <taxon>Mycenaceae</taxon>
        <taxon>Mycena</taxon>
    </lineage>
</organism>
<evidence type="ECO:0000313" key="2">
    <source>
        <dbReference type="Proteomes" id="UP001215598"/>
    </source>
</evidence>
<evidence type="ECO:0000313" key="1">
    <source>
        <dbReference type="EMBL" id="KAJ7749102.1"/>
    </source>
</evidence>
<protein>
    <submittedName>
        <fullName evidence="1">Uncharacterized protein</fullName>
    </submittedName>
</protein>
<reference evidence="1" key="1">
    <citation type="submission" date="2023-03" db="EMBL/GenBank/DDBJ databases">
        <title>Massive genome expansion in bonnet fungi (Mycena s.s.) driven by repeated elements and novel gene families across ecological guilds.</title>
        <authorList>
            <consortium name="Lawrence Berkeley National Laboratory"/>
            <person name="Harder C.B."/>
            <person name="Miyauchi S."/>
            <person name="Viragh M."/>
            <person name="Kuo A."/>
            <person name="Thoen E."/>
            <person name="Andreopoulos B."/>
            <person name="Lu D."/>
            <person name="Skrede I."/>
            <person name="Drula E."/>
            <person name="Henrissat B."/>
            <person name="Morin E."/>
            <person name="Kohler A."/>
            <person name="Barry K."/>
            <person name="LaButti K."/>
            <person name="Morin E."/>
            <person name="Salamov A."/>
            <person name="Lipzen A."/>
            <person name="Mereny Z."/>
            <person name="Hegedus B."/>
            <person name="Baldrian P."/>
            <person name="Stursova M."/>
            <person name="Weitz H."/>
            <person name="Taylor A."/>
            <person name="Grigoriev I.V."/>
            <person name="Nagy L.G."/>
            <person name="Martin F."/>
            <person name="Kauserud H."/>
        </authorList>
    </citation>
    <scope>NUCLEOTIDE SEQUENCE</scope>
    <source>
        <strain evidence="1">CBHHK182m</strain>
    </source>
</reference>
<dbReference type="Proteomes" id="UP001215598">
    <property type="component" value="Unassembled WGS sequence"/>
</dbReference>
<proteinExistence type="predicted"/>
<sequence length="545" mass="60886">MVRFAPGKPLIECRRSHSLCRGMFFCKHINPELLARVAAISRFQRDPSSCTTILAAEAETRQNEGTTPEQHAAIGWNPKFKDDHRTHQIPDHVDENLLARFLAGMTIADGDEEDTKPCSKFVHPRTGFRQHFCPHSHIKDGQQVRGKIVQRICTARRAIYVPVDTSIRKALIVHNDTGHNHPMPTLIKASFSTKATYEKLIQAVGVVGATVSKVDNAPSTKVILGGKSVTAFAPSLHSKRTKHDILRQVKTEQFPNGLDAAGAFNLYLNGLTKPLPERYIHSYITTPDGGICILTSVPFLLKLLDDPGVTSFDGDTTFKRIEGNMNEWELSVFAKVVLRAASLVRAYINRASADFFEKVFDELQRVKLMVTGKPIGLKKLVPGGNSLVMNSDMDGAQILGFTRSAMKHNVFEHSNIPNDTPAEQVAPEFVKICWRHAKEPVNDFKTLVSAADFARLQNFVYIDSKESLRDFSVFVNTLGVKEIQDWWRHKEMHEWIIPCLVKSQSRLSADAWDSTPSTTNTNEAQHAWTNALTGIKLTLVEGLET</sequence>